<dbReference type="AlphaFoldDB" id="A0AAN9M0U9"/>
<evidence type="ECO:0000313" key="2">
    <source>
        <dbReference type="Proteomes" id="UP001367508"/>
    </source>
</evidence>
<protein>
    <submittedName>
        <fullName evidence="1">Uncharacterized protein</fullName>
    </submittedName>
</protein>
<sequence>MLVLRSEFDNVLIAKVIRSCATNANLGLVYYWLDLFLNGANPLSVIEQASHTWRGLPYPLSLHVLLPMLEFQNGAIPEVHIIPENGDEELQQAFEGFRGFSVFVSVDNVCMCVFCEMFIKSLSEVQGNCYTIIVSSTIIGPSAAQLVALLIAA</sequence>
<name>A0AAN9M0U9_CANGL</name>
<gene>
    <name evidence="1" type="ORF">VNO77_15943</name>
</gene>
<accession>A0AAN9M0U9</accession>
<keyword evidence="2" id="KW-1185">Reference proteome</keyword>
<dbReference type="Proteomes" id="UP001367508">
    <property type="component" value="Unassembled WGS sequence"/>
</dbReference>
<proteinExistence type="predicted"/>
<comment type="caution">
    <text evidence="1">The sequence shown here is derived from an EMBL/GenBank/DDBJ whole genome shotgun (WGS) entry which is preliminary data.</text>
</comment>
<dbReference type="EMBL" id="JAYMYQ010000003">
    <property type="protein sequence ID" value="KAK7345341.1"/>
    <property type="molecule type" value="Genomic_DNA"/>
</dbReference>
<evidence type="ECO:0000313" key="1">
    <source>
        <dbReference type="EMBL" id="KAK7345341.1"/>
    </source>
</evidence>
<reference evidence="1 2" key="1">
    <citation type="submission" date="2024-01" db="EMBL/GenBank/DDBJ databases">
        <title>The genomes of 5 underutilized Papilionoideae crops provide insights into root nodulation and disease resistanc.</title>
        <authorList>
            <person name="Jiang F."/>
        </authorList>
    </citation>
    <scope>NUCLEOTIDE SEQUENCE [LARGE SCALE GENOMIC DNA]</scope>
    <source>
        <strain evidence="1">LVBAO_FW01</strain>
        <tissue evidence="1">Leaves</tissue>
    </source>
</reference>
<organism evidence="1 2">
    <name type="scientific">Canavalia gladiata</name>
    <name type="common">Sword bean</name>
    <name type="synonym">Dolichos gladiatus</name>
    <dbReference type="NCBI Taxonomy" id="3824"/>
    <lineage>
        <taxon>Eukaryota</taxon>
        <taxon>Viridiplantae</taxon>
        <taxon>Streptophyta</taxon>
        <taxon>Embryophyta</taxon>
        <taxon>Tracheophyta</taxon>
        <taxon>Spermatophyta</taxon>
        <taxon>Magnoliopsida</taxon>
        <taxon>eudicotyledons</taxon>
        <taxon>Gunneridae</taxon>
        <taxon>Pentapetalae</taxon>
        <taxon>rosids</taxon>
        <taxon>fabids</taxon>
        <taxon>Fabales</taxon>
        <taxon>Fabaceae</taxon>
        <taxon>Papilionoideae</taxon>
        <taxon>50 kb inversion clade</taxon>
        <taxon>NPAAA clade</taxon>
        <taxon>indigoferoid/millettioid clade</taxon>
        <taxon>Phaseoleae</taxon>
        <taxon>Canavalia</taxon>
    </lineage>
</organism>